<evidence type="ECO:0000256" key="10">
    <source>
        <dbReference type="RuleBase" id="RU363063"/>
    </source>
</evidence>
<keyword evidence="3 10" id="KW-0328">Glycosyltransferase</keyword>
<keyword evidence="8 10" id="KW-0333">Golgi apparatus</keyword>
<sequence length="392" mass="46339">MRFSLRIVIGLGVFSIIGYGIHYFKYLSTGKPSITQPPYTDQGVSSRAAAQLKNIQSPGQSSNNSTSMRPPQTTCGKTVASELIDLKSITPPGRPKVIIFINIPAAGGWSIRRITLRKTWLSTAKNYSIAYRFFTDSIGVKPEVIKTLEKEREEFRDLEFIPTRSGYWLTHRYLFAMFWGYEHYDFKFYLKFDDDYFVCLNNLMNDIQYRMNEKLLYWGWFGCDPKMVAMDEGFVMLSVDLVEEIMKRNNSLCCHPFGGQMIAMWMNRLEREGYDTTYFPDNNRLMHIRSHFKQGPSKDMCKKLLGIHQAYPKYMWQYWNLTKDSWFSLKGDDFEKVERKPFNSYCKLKKEWDWRVLGSFWKHEPKPCWLPGLEWDARLQKYKNVQSRELEE</sequence>
<dbReference type="PANTHER" id="PTHR11214">
    <property type="entry name" value="BETA-1,3-N-ACETYLGLUCOSAMINYLTRANSFERASE"/>
    <property type="match status" value="1"/>
</dbReference>
<evidence type="ECO:0000256" key="7">
    <source>
        <dbReference type="ARBA" id="ARBA00022989"/>
    </source>
</evidence>
<accession>A0A6P8I0P7</accession>
<dbReference type="GO" id="GO:0006493">
    <property type="term" value="P:protein O-linked glycosylation"/>
    <property type="evidence" value="ECO:0007669"/>
    <property type="project" value="TreeGrafter"/>
</dbReference>
<comment type="subcellular location">
    <subcellularLocation>
        <location evidence="1 10">Golgi apparatus membrane</location>
        <topology evidence="1 10">Single-pass type II membrane protein</topology>
    </subcellularLocation>
</comment>
<reference evidence="13" key="1">
    <citation type="submission" date="2025-08" db="UniProtKB">
        <authorList>
            <consortium name="RefSeq"/>
        </authorList>
    </citation>
    <scope>IDENTIFICATION</scope>
    <source>
        <tissue evidence="13">Tentacle</tissue>
    </source>
</reference>
<dbReference type="PANTHER" id="PTHR11214:SF3">
    <property type="entry name" value="BETA-1,3-GALACTOSYLTRANSFERASE 6"/>
    <property type="match status" value="1"/>
</dbReference>
<evidence type="ECO:0000256" key="9">
    <source>
        <dbReference type="ARBA" id="ARBA00023136"/>
    </source>
</evidence>
<dbReference type="Proteomes" id="UP000515163">
    <property type="component" value="Unplaced"/>
</dbReference>
<dbReference type="RefSeq" id="XP_031561303.1">
    <property type="nucleotide sequence ID" value="XM_031705443.1"/>
</dbReference>
<evidence type="ECO:0000256" key="1">
    <source>
        <dbReference type="ARBA" id="ARBA00004323"/>
    </source>
</evidence>
<comment type="similarity">
    <text evidence="2 10">Belongs to the glycosyltransferase 31 family.</text>
</comment>
<evidence type="ECO:0000256" key="8">
    <source>
        <dbReference type="ARBA" id="ARBA00023034"/>
    </source>
</evidence>
<feature type="region of interest" description="Disordered" evidence="11">
    <location>
        <begin position="55"/>
        <end position="74"/>
    </location>
</feature>
<dbReference type="GO" id="GO:0000139">
    <property type="term" value="C:Golgi membrane"/>
    <property type="evidence" value="ECO:0007669"/>
    <property type="project" value="UniProtKB-SubCell"/>
</dbReference>
<dbReference type="AlphaFoldDB" id="A0A6P8I0P7"/>
<keyword evidence="9 10" id="KW-0472">Membrane</keyword>
<dbReference type="KEGG" id="aten:116297253"/>
<evidence type="ECO:0000256" key="11">
    <source>
        <dbReference type="SAM" id="MobiDB-lite"/>
    </source>
</evidence>
<dbReference type="InParanoid" id="A0A6P8I0P7"/>
<gene>
    <name evidence="13" type="primary">LOC116297253</name>
</gene>
<dbReference type="GeneID" id="116297253"/>
<evidence type="ECO:0000256" key="2">
    <source>
        <dbReference type="ARBA" id="ARBA00008661"/>
    </source>
</evidence>
<dbReference type="InterPro" id="IPR002659">
    <property type="entry name" value="Glyco_trans_31"/>
</dbReference>
<keyword evidence="6 10" id="KW-0735">Signal-anchor</keyword>
<evidence type="ECO:0000256" key="3">
    <source>
        <dbReference type="ARBA" id="ARBA00022676"/>
    </source>
</evidence>
<keyword evidence="4" id="KW-0808">Transferase</keyword>
<dbReference type="Pfam" id="PF01762">
    <property type="entry name" value="Galactosyl_T"/>
    <property type="match status" value="1"/>
</dbReference>
<dbReference type="Gene3D" id="3.90.550.50">
    <property type="match status" value="1"/>
</dbReference>
<keyword evidence="5 10" id="KW-0812">Transmembrane</keyword>
<evidence type="ECO:0000256" key="5">
    <source>
        <dbReference type="ARBA" id="ARBA00022692"/>
    </source>
</evidence>
<organism evidence="12 13">
    <name type="scientific">Actinia tenebrosa</name>
    <name type="common">Australian red waratah sea anemone</name>
    <dbReference type="NCBI Taxonomy" id="6105"/>
    <lineage>
        <taxon>Eukaryota</taxon>
        <taxon>Metazoa</taxon>
        <taxon>Cnidaria</taxon>
        <taxon>Anthozoa</taxon>
        <taxon>Hexacorallia</taxon>
        <taxon>Actiniaria</taxon>
        <taxon>Actiniidae</taxon>
        <taxon>Actinia</taxon>
    </lineage>
</organism>
<evidence type="ECO:0000256" key="4">
    <source>
        <dbReference type="ARBA" id="ARBA00022679"/>
    </source>
</evidence>
<dbReference type="OrthoDB" id="1158011at2759"/>
<name>A0A6P8I0P7_ACTTE</name>
<feature type="transmembrane region" description="Helical" evidence="10">
    <location>
        <begin position="7"/>
        <end position="24"/>
    </location>
</feature>
<evidence type="ECO:0000256" key="6">
    <source>
        <dbReference type="ARBA" id="ARBA00022968"/>
    </source>
</evidence>
<keyword evidence="12" id="KW-1185">Reference proteome</keyword>
<dbReference type="GO" id="GO:0047220">
    <property type="term" value="F:galactosylxylosylprotein 3-beta-galactosyltransferase activity"/>
    <property type="evidence" value="ECO:0007669"/>
    <property type="project" value="TreeGrafter"/>
</dbReference>
<evidence type="ECO:0000313" key="13">
    <source>
        <dbReference type="RefSeq" id="XP_031561303.1"/>
    </source>
</evidence>
<protein>
    <recommendedName>
        <fullName evidence="10">Hexosyltransferase</fullName>
        <ecNumber evidence="10">2.4.1.-</ecNumber>
    </recommendedName>
</protein>
<keyword evidence="7 10" id="KW-1133">Transmembrane helix</keyword>
<dbReference type="GO" id="GO:0006024">
    <property type="term" value="P:glycosaminoglycan biosynthetic process"/>
    <property type="evidence" value="ECO:0007669"/>
    <property type="project" value="TreeGrafter"/>
</dbReference>
<proteinExistence type="inferred from homology"/>
<dbReference type="EC" id="2.4.1.-" evidence="10"/>
<evidence type="ECO:0000313" key="12">
    <source>
        <dbReference type="Proteomes" id="UP000515163"/>
    </source>
</evidence>